<evidence type="ECO:0000313" key="2">
    <source>
        <dbReference type="EMBL" id="SIS93119.1"/>
    </source>
</evidence>
<name>A0A1N7N4M9_9RHOB</name>
<dbReference type="Pfam" id="PF19576">
    <property type="entry name" value="Acyltransf_2"/>
    <property type="match status" value="1"/>
</dbReference>
<dbReference type="InterPro" id="IPR045746">
    <property type="entry name" value="ACT14924-like_Acyltransf_dom"/>
</dbReference>
<dbReference type="EMBL" id="FTOG01000007">
    <property type="protein sequence ID" value="SIS93119.1"/>
    <property type="molecule type" value="Genomic_DNA"/>
</dbReference>
<protein>
    <submittedName>
        <fullName evidence="2">Putative hemolysin</fullName>
    </submittedName>
</protein>
<keyword evidence="3" id="KW-1185">Reference proteome</keyword>
<organism evidence="2 3">
    <name type="scientific">Rhodobacter aestuarii</name>
    <dbReference type="NCBI Taxonomy" id="453582"/>
    <lineage>
        <taxon>Bacteria</taxon>
        <taxon>Pseudomonadati</taxon>
        <taxon>Pseudomonadota</taxon>
        <taxon>Alphaproteobacteria</taxon>
        <taxon>Rhodobacterales</taxon>
        <taxon>Rhodobacter group</taxon>
        <taxon>Rhodobacter</taxon>
    </lineage>
</organism>
<accession>A0A1N7N4M9</accession>
<sequence>MNADGRVSAEQIEQKPYDKGRLSYAGTFTNPWKAGTIRAIEWATAKLKLLSLIRKFERRGAPFGQPFWPQALEIMGINVTTPPEQIARIPKEGPLVVVANHPHGLVDGMVLAYLIGQVRTDYKILTRSLLTGIPEIAEFMLPVPFPHEPNAQEESLKMRAECMSTLKAGGVIVLFPAGAVAHSKTYFGPAIEGEWNPFTAKMLARSGASVLPIHFPGKNSRLYQIANKLSPTLRQGLLLYEIRRALNKPQHPVIGHAKSAEDIAAALKNPRQFLADLRAETLALRN</sequence>
<dbReference type="AlphaFoldDB" id="A0A1N7N4M9"/>
<proteinExistence type="predicted"/>
<evidence type="ECO:0000259" key="1">
    <source>
        <dbReference type="Pfam" id="PF19576"/>
    </source>
</evidence>
<dbReference type="Proteomes" id="UP000186221">
    <property type="component" value="Unassembled WGS sequence"/>
</dbReference>
<dbReference type="RefSeq" id="WP_076485073.1">
    <property type="nucleotide sequence ID" value="NZ_FTOG01000007.1"/>
</dbReference>
<feature type="domain" description="Putative acyltransferase ACT14924-like acyltransferase" evidence="1">
    <location>
        <begin position="78"/>
        <end position="225"/>
    </location>
</feature>
<gene>
    <name evidence="2" type="ORF">SAMN05421580_10717</name>
</gene>
<dbReference type="STRING" id="453582.SAMN05421580_10717"/>
<dbReference type="SUPFAM" id="SSF69593">
    <property type="entry name" value="Glycerol-3-phosphate (1)-acyltransferase"/>
    <property type="match status" value="1"/>
</dbReference>
<reference evidence="3" key="1">
    <citation type="submission" date="2017-01" db="EMBL/GenBank/DDBJ databases">
        <authorList>
            <person name="Varghese N."/>
            <person name="Submissions S."/>
        </authorList>
    </citation>
    <scope>NUCLEOTIDE SEQUENCE [LARGE SCALE GENOMIC DNA]</scope>
    <source>
        <strain evidence="3">DSM 19945</strain>
    </source>
</reference>
<dbReference type="CDD" id="cd07986">
    <property type="entry name" value="LPLAT_ACT14924-like"/>
    <property type="match status" value="1"/>
</dbReference>
<evidence type="ECO:0000313" key="3">
    <source>
        <dbReference type="Proteomes" id="UP000186221"/>
    </source>
</evidence>